<comment type="subcellular location">
    <subcellularLocation>
        <location evidence="1">Cytoplasm</location>
    </subcellularLocation>
</comment>
<evidence type="ECO:0000256" key="3">
    <source>
        <dbReference type="ARBA" id="ARBA00019010"/>
    </source>
</evidence>
<keyword evidence="5" id="KW-0819">tRNA processing</keyword>
<dbReference type="InterPro" id="IPR003442">
    <property type="entry name" value="T6A_TsaE"/>
</dbReference>
<dbReference type="Pfam" id="PF02367">
    <property type="entry name" value="TsaE"/>
    <property type="match status" value="1"/>
</dbReference>
<dbReference type="NCBIfam" id="TIGR00150">
    <property type="entry name" value="T6A_YjeE"/>
    <property type="match status" value="1"/>
</dbReference>
<dbReference type="SUPFAM" id="SSF52540">
    <property type="entry name" value="P-loop containing nucleoside triphosphate hydrolases"/>
    <property type="match status" value="1"/>
</dbReference>
<evidence type="ECO:0000313" key="11">
    <source>
        <dbReference type="EMBL" id="MBN7812343.1"/>
    </source>
</evidence>
<evidence type="ECO:0000256" key="5">
    <source>
        <dbReference type="ARBA" id="ARBA00022694"/>
    </source>
</evidence>
<accession>A0ABS3C5Q9</accession>
<dbReference type="EMBL" id="JAFKCT010000006">
    <property type="protein sequence ID" value="MBN7812343.1"/>
    <property type="molecule type" value="Genomic_DNA"/>
</dbReference>
<evidence type="ECO:0000256" key="8">
    <source>
        <dbReference type="ARBA" id="ARBA00022840"/>
    </source>
</evidence>
<comment type="similarity">
    <text evidence="2">Belongs to the TsaE family.</text>
</comment>
<keyword evidence="9" id="KW-0460">Magnesium</keyword>
<dbReference type="Proteomes" id="UP000664317">
    <property type="component" value="Unassembled WGS sequence"/>
</dbReference>
<organism evidence="11 12">
    <name type="scientific">Algoriphagus oliviformis</name>
    <dbReference type="NCBI Taxonomy" id="2811231"/>
    <lineage>
        <taxon>Bacteria</taxon>
        <taxon>Pseudomonadati</taxon>
        <taxon>Bacteroidota</taxon>
        <taxon>Cytophagia</taxon>
        <taxon>Cytophagales</taxon>
        <taxon>Cyclobacteriaceae</taxon>
        <taxon>Algoriphagus</taxon>
    </lineage>
</organism>
<proteinExistence type="inferred from homology"/>
<keyword evidence="12" id="KW-1185">Reference proteome</keyword>
<evidence type="ECO:0000313" key="12">
    <source>
        <dbReference type="Proteomes" id="UP000664317"/>
    </source>
</evidence>
<sequence length="143" mass="16286">MVTFQYPLDQIKEAVRRILSEAGDEKIWIFQGQMGAGKTTLIKALAAELGVEDQVSSPTFGIVNEYQAASGAKVFHFDFYRMDDPTEALDIGIEEYFYGGEYCWIEWAENIAQFLPEDFLLIRISPDSQNTRTITLQHSRNAH</sequence>
<dbReference type="PANTHER" id="PTHR33540">
    <property type="entry name" value="TRNA THREONYLCARBAMOYLADENOSINE BIOSYNTHESIS PROTEIN TSAE"/>
    <property type="match status" value="1"/>
</dbReference>
<keyword evidence="8" id="KW-0067">ATP-binding</keyword>
<reference evidence="11 12" key="1">
    <citation type="submission" date="2021-03" db="EMBL/GenBank/DDBJ databases">
        <title>novel species isolated from a fishpond in China.</title>
        <authorList>
            <person name="Lu H."/>
            <person name="Cai Z."/>
        </authorList>
    </citation>
    <scope>NUCLEOTIDE SEQUENCE [LARGE SCALE GENOMIC DNA]</scope>
    <source>
        <strain evidence="11 12">H41</strain>
    </source>
</reference>
<dbReference type="InterPro" id="IPR027417">
    <property type="entry name" value="P-loop_NTPase"/>
</dbReference>
<evidence type="ECO:0000256" key="6">
    <source>
        <dbReference type="ARBA" id="ARBA00022723"/>
    </source>
</evidence>
<evidence type="ECO:0000256" key="4">
    <source>
        <dbReference type="ARBA" id="ARBA00022490"/>
    </source>
</evidence>
<dbReference type="PANTHER" id="PTHR33540:SF2">
    <property type="entry name" value="TRNA THREONYLCARBAMOYLADENOSINE BIOSYNTHESIS PROTEIN TSAE"/>
    <property type="match status" value="1"/>
</dbReference>
<dbReference type="Gene3D" id="3.40.50.300">
    <property type="entry name" value="P-loop containing nucleotide triphosphate hydrolases"/>
    <property type="match status" value="1"/>
</dbReference>
<name>A0ABS3C5Q9_9BACT</name>
<gene>
    <name evidence="11" type="primary">tsaE</name>
    <name evidence="11" type="ORF">J0A68_15425</name>
</gene>
<evidence type="ECO:0000256" key="10">
    <source>
        <dbReference type="ARBA" id="ARBA00032441"/>
    </source>
</evidence>
<evidence type="ECO:0000256" key="9">
    <source>
        <dbReference type="ARBA" id="ARBA00022842"/>
    </source>
</evidence>
<dbReference type="RefSeq" id="WP_206579110.1">
    <property type="nucleotide sequence ID" value="NZ_JAFKCT010000006.1"/>
</dbReference>
<keyword evidence="6" id="KW-0479">Metal-binding</keyword>
<protein>
    <recommendedName>
        <fullName evidence="3">tRNA threonylcarbamoyladenosine biosynthesis protein TsaE</fullName>
    </recommendedName>
    <alternativeName>
        <fullName evidence="10">t(6)A37 threonylcarbamoyladenosine biosynthesis protein TsaE</fullName>
    </alternativeName>
</protein>
<evidence type="ECO:0000256" key="7">
    <source>
        <dbReference type="ARBA" id="ARBA00022741"/>
    </source>
</evidence>
<keyword evidence="4" id="KW-0963">Cytoplasm</keyword>
<evidence type="ECO:0000256" key="2">
    <source>
        <dbReference type="ARBA" id="ARBA00007599"/>
    </source>
</evidence>
<keyword evidence="7" id="KW-0547">Nucleotide-binding</keyword>
<evidence type="ECO:0000256" key="1">
    <source>
        <dbReference type="ARBA" id="ARBA00004496"/>
    </source>
</evidence>
<comment type="caution">
    <text evidence="11">The sequence shown here is derived from an EMBL/GenBank/DDBJ whole genome shotgun (WGS) entry which is preliminary data.</text>
</comment>